<keyword evidence="5" id="KW-0498">Mitosis</keyword>
<keyword evidence="10" id="KW-0175">Coiled coil</keyword>
<keyword evidence="4" id="KW-0132">Cell division</keyword>
<evidence type="ECO:0000256" key="5">
    <source>
        <dbReference type="ARBA" id="ARBA00022776"/>
    </source>
</evidence>
<keyword evidence="6" id="KW-0995">Kinetochore</keyword>
<dbReference type="EMBL" id="BAABUK010000026">
    <property type="protein sequence ID" value="GAA5815504.1"/>
    <property type="molecule type" value="Genomic_DNA"/>
</dbReference>
<reference evidence="11 12" key="1">
    <citation type="submission" date="2024-04" db="EMBL/GenBank/DDBJ databases">
        <title>genome sequences of Mucor flavus KT1a and Helicostylum pulchrum KT1b strains isolated from the surface of a dry-aged beef.</title>
        <authorList>
            <person name="Toyotome T."/>
            <person name="Hosono M."/>
            <person name="Torimaru M."/>
            <person name="Fukuda K."/>
            <person name="Mikami N."/>
        </authorList>
    </citation>
    <scope>NUCLEOTIDE SEQUENCE [LARGE SCALE GENOMIC DNA]</scope>
    <source>
        <strain evidence="11 12">KT1a</strain>
    </source>
</reference>
<evidence type="ECO:0000256" key="9">
    <source>
        <dbReference type="ARBA" id="ARBA00023328"/>
    </source>
</evidence>
<sequence>MDVGVKPGKTARKFEAVTTKWSALCAKTLDVDKLARELDPVVPELKELVREANVQGQQYLATQLKLSVKEEAKEIHLPEKMNRLDELVKAANDRGPVAQRVGPTPEQVIRGVSCREKEKENKRLLAEFIRIKQENDKLMAQLSGLKNEVSSKRTNITNDVEKFKKSTMIANTIPTDELLDTMNKLDLLPERR</sequence>
<evidence type="ECO:0000256" key="3">
    <source>
        <dbReference type="ARBA" id="ARBA00022454"/>
    </source>
</evidence>
<keyword evidence="8" id="KW-0131">Cell cycle</keyword>
<evidence type="ECO:0000313" key="12">
    <source>
        <dbReference type="Proteomes" id="UP001473302"/>
    </source>
</evidence>
<evidence type="ECO:0000256" key="2">
    <source>
        <dbReference type="ARBA" id="ARBA00004629"/>
    </source>
</evidence>
<proteinExistence type="predicted"/>
<protein>
    <submittedName>
        <fullName evidence="11">Uncharacterized protein</fullName>
    </submittedName>
</protein>
<name>A0ABP9Z8U9_9FUNG</name>
<comment type="caution">
    <text evidence="11">The sequence shown here is derived from an EMBL/GenBank/DDBJ whole genome shotgun (WGS) entry which is preliminary data.</text>
</comment>
<keyword evidence="12" id="KW-1185">Reference proteome</keyword>
<evidence type="ECO:0000313" key="11">
    <source>
        <dbReference type="EMBL" id="GAA5815504.1"/>
    </source>
</evidence>
<evidence type="ECO:0000256" key="8">
    <source>
        <dbReference type="ARBA" id="ARBA00023306"/>
    </source>
</evidence>
<feature type="coiled-coil region" evidence="10">
    <location>
        <begin position="114"/>
        <end position="155"/>
    </location>
</feature>
<comment type="subcellular location">
    <subcellularLocation>
        <location evidence="2">Chromosome</location>
        <location evidence="2">Centromere</location>
        <location evidence="2">Kinetochore</location>
    </subcellularLocation>
    <subcellularLocation>
        <location evidence="1">Nucleus</location>
    </subcellularLocation>
</comment>
<dbReference type="Pfam" id="PF03980">
    <property type="entry name" value="Nnf1"/>
    <property type="match status" value="1"/>
</dbReference>
<evidence type="ECO:0000256" key="4">
    <source>
        <dbReference type="ARBA" id="ARBA00022618"/>
    </source>
</evidence>
<evidence type="ECO:0000256" key="1">
    <source>
        <dbReference type="ARBA" id="ARBA00004123"/>
    </source>
</evidence>
<keyword evidence="9" id="KW-0137">Centromere</keyword>
<keyword evidence="7" id="KW-0539">Nucleus</keyword>
<organism evidence="11 12">
    <name type="scientific">Mucor flavus</name>
    <dbReference type="NCBI Taxonomy" id="439312"/>
    <lineage>
        <taxon>Eukaryota</taxon>
        <taxon>Fungi</taxon>
        <taxon>Fungi incertae sedis</taxon>
        <taxon>Mucoromycota</taxon>
        <taxon>Mucoromycotina</taxon>
        <taxon>Mucoromycetes</taxon>
        <taxon>Mucorales</taxon>
        <taxon>Mucorineae</taxon>
        <taxon>Mucoraceae</taxon>
        <taxon>Mucor</taxon>
    </lineage>
</organism>
<dbReference type="InterPro" id="IPR007128">
    <property type="entry name" value="PMF1/Nnf1"/>
</dbReference>
<evidence type="ECO:0000256" key="7">
    <source>
        <dbReference type="ARBA" id="ARBA00023242"/>
    </source>
</evidence>
<evidence type="ECO:0000256" key="6">
    <source>
        <dbReference type="ARBA" id="ARBA00022838"/>
    </source>
</evidence>
<accession>A0ABP9Z8U9</accession>
<keyword evidence="3" id="KW-0158">Chromosome</keyword>
<gene>
    <name evidence="11" type="ORF">MFLAVUS_009016</name>
</gene>
<evidence type="ECO:0000256" key="10">
    <source>
        <dbReference type="SAM" id="Coils"/>
    </source>
</evidence>
<dbReference type="Proteomes" id="UP001473302">
    <property type="component" value="Unassembled WGS sequence"/>
</dbReference>